<dbReference type="InterPro" id="IPR000953">
    <property type="entry name" value="Chromo/chromo_shadow_dom"/>
</dbReference>
<dbReference type="Gene3D" id="2.40.50.40">
    <property type="match status" value="1"/>
</dbReference>
<dbReference type="PROSITE" id="PS00598">
    <property type="entry name" value="CHROMO_1"/>
    <property type="match status" value="1"/>
</dbReference>
<dbReference type="EMBL" id="JBIYXZ010002080">
    <property type="protein sequence ID" value="KAL3051124.1"/>
    <property type="molecule type" value="Genomic_DNA"/>
</dbReference>
<comment type="subcellular location">
    <subcellularLocation>
        <location evidence="1">Nucleus</location>
    </subcellularLocation>
</comment>
<feature type="domain" description="Chromo" evidence="7">
    <location>
        <begin position="11"/>
        <end position="69"/>
    </location>
</feature>
<dbReference type="SMART" id="SM00298">
    <property type="entry name" value="CHROMO"/>
    <property type="match status" value="1"/>
</dbReference>
<dbReference type="InterPro" id="IPR043000">
    <property type="entry name" value="CBX7"/>
</dbReference>
<accession>A0ABD2GAN1</accession>
<comment type="caution">
    <text evidence="8">The sequence shown here is derived from an EMBL/GenBank/DDBJ whole genome shotgun (WGS) entry which is preliminary data.</text>
</comment>
<keyword evidence="5" id="KW-0539">Nucleus</keyword>
<sequence length="256" mass="29810">MELSAIGEQVFAVECILKKRVKKGNVEYLLKWKGWPPKYSTWEPEEHILDQHLVKAYEEKEQKEKQLGHRRKGPKAKRLFLQDTVYTMDLRSAHKSPDDPPLPPLPRLRLSLTRSLLPEEEERSLASCRRRETPEQHPGSKTWRSKFTCLHSDPRSPTAEDWEGRGEEEEGEEEDVKEVMAKGTLDGQERVNCSSLRPEEEEEEEEEEKILEAVWRPLVAPGEVTVTDVSLNSLTVTFRESRVPRGFFREKEPLRI</sequence>
<dbReference type="PANTHER" id="PTHR47277:SF1">
    <property type="entry name" value="CHROMOBOX PROTEIN HOMOLOG 7"/>
    <property type="match status" value="1"/>
</dbReference>
<organism evidence="8 9">
    <name type="scientific">Pagothenia borchgrevinki</name>
    <name type="common">Bald rockcod</name>
    <name type="synonym">Trematomus borchgrevinki</name>
    <dbReference type="NCBI Taxonomy" id="8213"/>
    <lineage>
        <taxon>Eukaryota</taxon>
        <taxon>Metazoa</taxon>
        <taxon>Chordata</taxon>
        <taxon>Craniata</taxon>
        <taxon>Vertebrata</taxon>
        <taxon>Euteleostomi</taxon>
        <taxon>Actinopterygii</taxon>
        <taxon>Neopterygii</taxon>
        <taxon>Teleostei</taxon>
        <taxon>Neoteleostei</taxon>
        <taxon>Acanthomorphata</taxon>
        <taxon>Eupercaria</taxon>
        <taxon>Perciformes</taxon>
        <taxon>Notothenioidei</taxon>
        <taxon>Nototheniidae</taxon>
        <taxon>Pagothenia</taxon>
    </lineage>
</organism>
<name>A0ABD2GAN1_PAGBO</name>
<dbReference type="Pfam" id="PF17218">
    <property type="entry name" value="CBX7_C"/>
    <property type="match status" value="1"/>
</dbReference>
<evidence type="ECO:0000313" key="9">
    <source>
        <dbReference type="Proteomes" id="UP001619887"/>
    </source>
</evidence>
<reference evidence="8 9" key="2">
    <citation type="journal article" date="2024" name="G3 (Bethesda)">
        <title>The genome of the cryopelagic Antarctic bald notothen, Trematomus borchgrevinki.</title>
        <authorList>
            <person name="Rayamajhi N."/>
            <person name="Rivera-Colon A.G."/>
            <person name="Minhas B.F."/>
            <person name="Cheng C.C."/>
            <person name="Catchen J.M."/>
        </authorList>
    </citation>
    <scope>NUCLEOTIDE SEQUENCE [LARGE SCALE GENOMIC DNA]</scope>
    <source>
        <strain evidence="8">AGRC-2024</strain>
    </source>
</reference>
<dbReference type="Proteomes" id="UP001619887">
    <property type="component" value="Unassembled WGS sequence"/>
</dbReference>
<evidence type="ECO:0000313" key="8">
    <source>
        <dbReference type="EMBL" id="KAL3051124.1"/>
    </source>
</evidence>
<dbReference type="InterPro" id="IPR023780">
    <property type="entry name" value="Chromo_domain"/>
</dbReference>
<dbReference type="CDD" id="cd18646">
    <property type="entry name" value="CD_Cbx7"/>
    <property type="match status" value="1"/>
</dbReference>
<dbReference type="InterPro" id="IPR016197">
    <property type="entry name" value="Chromo-like_dom_sf"/>
</dbReference>
<dbReference type="InterPro" id="IPR017984">
    <property type="entry name" value="Chromo_dom_subgr"/>
</dbReference>
<dbReference type="GO" id="GO:0005634">
    <property type="term" value="C:nucleus"/>
    <property type="evidence" value="ECO:0007669"/>
    <property type="project" value="UniProtKB-SubCell"/>
</dbReference>
<dbReference type="PRINTS" id="PR00504">
    <property type="entry name" value="CHROMODOMAIN"/>
</dbReference>
<gene>
    <name evidence="8" type="ORF">OYC64_001408</name>
</gene>
<evidence type="ECO:0000256" key="4">
    <source>
        <dbReference type="ARBA" id="ARBA00023163"/>
    </source>
</evidence>
<feature type="compositionally biased region" description="Acidic residues" evidence="6">
    <location>
        <begin position="166"/>
        <end position="176"/>
    </location>
</feature>
<dbReference type="PANTHER" id="PTHR47277">
    <property type="entry name" value="CHROMOBOX PROTEIN HOMOLOG 7"/>
    <property type="match status" value="1"/>
</dbReference>
<evidence type="ECO:0000256" key="5">
    <source>
        <dbReference type="ARBA" id="ARBA00023242"/>
    </source>
</evidence>
<dbReference type="FunFam" id="2.40.50.40:FF:000006">
    <property type="entry name" value="Chromobox protein homolog 7"/>
    <property type="match status" value="1"/>
</dbReference>
<evidence type="ECO:0000259" key="7">
    <source>
        <dbReference type="PROSITE" id="PS50013"/>
    </source>
</evidence>
<reference evidence="8 9" key="1">
    <citation type="journal article" date="2022" name="G3 (Bethesda)">
        <title>Evaluating Illumina-, Nanopore-, and PacBio-based genome assembly strategies with the bald notothen, Trematomus borchgrevinki.</title>
        <authorList>
            <person name="Rayamajhi N."/>
            <person name="Cheng C.C."/>
            <person name="Catchen J.M."/>
        </authorList>
    </citation>
    <scope>NUCLEOTIDE SEQUENCE [LARGE SCALE GENOMIC DNA]</scope>
    <source>
        <strain evidence="8">AGRC-2024</strain>
    </source>
</reference>
<evidence type="ECO:0000256" key="2">
    <source>
        <dbReference type="ARBA" id="ARBA00022491"/>
    </source>
</evidence>
<keyword evidence="4" id="KW-0804">Transcription</keyword>
<dbReference type="InterPro" id="IPR023779">
    <property type="entry name" value="Chromodomain_CS"/>
</dbReference>
<dbReference type="AlphaFoldDB" id="A0ABD2GAN1"/>
<dbReference type="Pfam" id="PF00385">
    <property type="entry name" value="Chromo"/>
    <property type="match status" value="1"/>
</dbReference>
<keyword evidence="2" id="KW-0678">Repressor</keyword>
<evidence type="ECO:0000256" key="6">
    <source>
        <dbReference type="SAM" id="MobiDB-lite"/>
    </source>
</evidence>
<dbReference type="PROSITE" id="PS50013">
    <property type="entry name" value="CHROMO_2"/>
    <property type="match status" value="1"/>
</dbReference>
<keyword evidence="9" id="KW-1185">Reference proteome</keyword>
<protein>
    <recommendedName>
        <fullName evidence="7">Chromo domain-containing protein</fullName>
    </recommendedName>
</protein>
<evidence type="ECO:0000256" key="1">
    <source>
        <dbReference type="ARBA" id="ARBA00004123"/>
    </source>
</evidence>
<feature type="region of interest" description="Disordered" evidence="6">
    <location>
        <begin position="121"/>
        <end position="207"/>
    </location>
</feature>
<proteinExistence type="predicted"/>
<dbReference type="SUPFAM" id="SSF54160">
    <property type="entry name" value="Chromo domain-like"/>
    <property type="match status" value="1"/>
</dbReference>
<dbReference type="InterPro" id="IPR033773">
    <property type="entry name" value="CBX7_C"/>
</dbReference>
<evidence type="ECO:0000256" key="3">
    <source>
        <dbReference type="ARBA" id="ARBA00023015"/>
    </source>
</evidence>
<keyword evidence="3" id="KW-0805">Transcription regulation</keyword>